<dbReference type="PANTHER" id="PTHR32309:SF13">
    <property type="entry name" value="FERRIC ENTEROBACTIN TRANSPORT PROTEIN FEPE"/>
    <property type="match status" value="1"/>
</dbReference>
<name>A0A2V1ISC2_9BACT</name>
<evidence type="ECO:0000256" key="3">
    <source>
        <dbReference type="ARBA" id="ARBA00022692"/>
    </source>
</evidence>
<evidence type="ECO:0000256" key="1">
    <source>
        <dbReference type="ARBA" id="ARBA00004651"/>
    </source>
</evidence>
<keyword evidence="9" id="KW-1185">Reference proteome</keyword>
<evidence type="ECO:0000313" key="8">
    <source>
        <dbReference type="EMBL" id="PWB07581.1"/>
    </source>
</evidence>
<protein>
    <submittedName>
        <fullName evidence="8">Chain-length determining protein</fullName>
    </submittedName>
</protein>
<keyword evidence="4 6" id="KW-1133">Transmembrane helix</keyword>
<accession>A0A2V1ISC2</accession>
<organism evidence="8 9">
    <name type="scientific">Paramuribaculum intestinale</name>
    <dbReference type="NCBI Taxonomy" id="2094151"/>
    <lineage>
        <taxon>Bacteria</taxon>
        <taxon>Pseudomonadati</taxon>
        <taxon>Bacteroidota</taxon>
        <taxon>Bacteroidia</taxon>
        <taxon>Bacteroidales</taxon>
        <taxon>Muribaculaceae</taxon>
        <taxon>Paramuribaculum</taxon>
    </lineage>
</organism>
<dbReference type="Pfam" id="PF02706">
    <property type="entry name" value="Wzz"/>
    <property type="match status" value="1"/>
</dbReference>
<evidence type="ECO:0000313" key="9">
    <source>
        <dbReference type="Proteomes" id="UP000244925"/>
    </source>
</evidence>
<dbReference type="Proteomes" id="UP000244925">
    <property type="component" value="Unassembled WGS sequence"/>
</dbReference>
<dbReference type="PANTHER" id="PTHR32309">
    <property type="entry name" value="TYROSINE-PROTEIN KINASE"/>
    <property type="match status" value="1"/>
</dbReference>
<dbReference type="InterPro" id="IPR003856">
    <property type="entry name" value="LPS_length_determ_N"/>
</dbReference>
<dbReference type="GeneID" id="93425730"/>
<dbReference type="EMBL" id="PUBV01000011">
    <property type="protein sequence ID" value="PWB07581.1"/>
    <property type="molecule type" value="Genomic_DNA"/>
</dbReference>
<evidence type="ECO:0000259" key="7">
    <source>
        <dbReference type="Pfam" id="PF02706"/>
    </source>
</evidence>
<proteinExistence type="predicted"/>
<gene>
    <name evidence="8" type="ORF">C5O25_06630</name>
</gene>
<feature type="transmembrane region" description="Helical" evidence="6">
    <location>
        <begin position="40"/>
        <end position="58"/>
    </location>
</feature>
<feature type="transmembrane region" description="Helical" evidence="6">
    <location>
        <begin position="342"/>
        <end position="362"/>
    </location>
</feature>
<dbReference type="InterPro" id="IPR050445">
    <property type="entry name" value="Bact_polysacc_biosynth/exp"/>
</dbReference>
<comment type="subcellular location">
    <subcellularLocation>
        <location evidence="1">Cell membrane</location>
        <topology evidence="1">Multi-pass membrane protein</topology>
    </subcellularLocation>
</comment>
<dbReference type="AlphaFoldDB" id="A0A2V1ISC2"/>
<keyword evidence="2" id="KW-1003">Cell membrane</keyword>
<evidence type="ECO:0000256" key="2">
    <source>
        <dbReference type="ARBA" id="ARBA00022475"/>
    </source>
</evidence>
<keyword evidence="3 6" id="KW-0812">Transmembrane</keyword>
<evidence type="ECO:0000256" key="4">
    <source>
        <dbReference type="ARBA" id="ARBA00022989"/>
    </source>
</evidence>
<dbReference type="GO" id="GO:0005886">
    <property type="term" value="C:plasma membrane"/>
    <property type="evidence" value="ECO:0007669"/>
    <property type="project" value="UniProtKB-SubCell"/>
</dbReference>
<dbReference type="GO" id="GO:0004713">
    <property type="term" value="F:protein tyrosine kinase activity"/>
    <property type="evidence" value="ECO:0007669"/>
    <property type="project" value="TreeGrafter"/>
</dbReference>
<comment type="caution">
    <text evidence="8">The sequence shown here is derived from an EMBL/GenBank/DDBJ whole genome shotgun (WGS) entry which is preliminary data.</text>
</comment>
<evidence type="ECO:0000256" key="6">
    <source>
        <dbReference type="SAM" id="Phobius"/>
    </source>
</evidence>
<dbReference type="RefSeq" id="WP_107035956.1">
    <property type="nucleotide sequence ID" value="NZ_CAONGC010000011.1"/>
</dbReference>
<reference evidence="9" key="1">
    <citation type="submission" date="2018-02" db="EMBL/GenBank/DDBJ databases">
        <authorList>
            <person name="Clavel T."/>
            <person name="Strowig T."/>
        </authorList>
    </citation>
    <scope>NUCLEOTIDE SEQUENCE [LARGE SCALE GENOMIC DNA]</scope>
    <source>
        <strain evidence="9">DSM 100764</strain>
    </source>
</reference>
<feature type="domain" description="Polysaccharide chain length determinant N-terminal" evidence="7">
    <location>
        <begin position="22"/>
        <end position="78"/>
    </location>
</feature>
<sequence length="378" mass="41243">MTNDKSDKLTDGSHMAPDDDQQEIDLLELARKLWNGRRTLLRWAIYGAVAGIVIAFSIPKEYTTTIKLAPEATNNQGMSGNLGALAAMAGISAGSSTGADAIGTQLYPDIVSSVPFAIGLFDVKVTDREGNDTITVRRYLTEEISAPWWSYITSLPARAIGGIRSLFSGSDDADDLRKPDAFRLTPDESGIAAALASRVSVESAAKTSVISISVTMQDPMVSAMLADTVAERLKEYVIGYRTNKARKDMEYAQKINDEARQAYYEAQQRYASYVDNNQGIILRSKRNEEERLQNEQALAFNLYNTTAQQLQVAKAKVQEITPVFTVVQPSTVPLAPSKPSKMLILVGCVFLAVVGASAWVLFGSDVLDTLRKARQKEG</sequence>
<evidence type="ECO:0000256" key="5">
    <source>
        <dbReference type="ARBA" id="ARBA00023136"/>
    </source>
</evidence>
<keyword evidence="5 6" id="KW-0472">Membrane</keyword>